<evidence type="ECO:0000256" key="5">
    <source>
        <dbReference type="HAMAP-Rule" id="MF_00149"/>
    </source>
</evidence>
<dbReference type="InterPro" id="IPR002099">
    <property type="entry name" value="MutL/Mlh/PMS"/>
</dbReference>
<evidence type="ECO:0000313" key="7">
    <source>
        <dbReference type="EMBL" id="KTD19675.1"/>
    </source>
</evidence>
<gene>
    <name evidence="5 7" type="primary">mutL</name>
    <name evidence="7" type="ORF">Llon_1847</name>
</gene>
<dbReference type="InterPro" id="IPR042121">
    <property type="entry name" value="MutL_C_regsub"/>
</dbReference>
<dbReference type="GO" id="GO:0030983">
    <property type="term" value="F:mismatched DNA binding"/>
    <property type="evidence" value="ECO:0007669"/>
    <property type="project" value="InterPro"/>
</dbReference>
<organism evidence="7 8">
    <name type="scientific">Legionella londiniensis</name>
    <dbReference type="NCBI Taxonomy" id="45068"/>
    <lineage>
        <taxon>Bacteria</taxon>
        <taxon>Pseudomonadati</taxon>
        <taxon>Pseudomonadota</taxon>
        <taxon>Gammaproteobacteria</taxon>
        <taxon>Legionellales</taxon>
        <taxon>Legionellaceae</taxon>
        <taxon>Legionella</taxon>
    </lineage>
</organism>
<dbReference type="PATRIC" id="fig|45068.5.peg.2007"/>
<comment type="similarity">
    <text evidence="1 5">Belongs to the DNA mismatch repair MutL/HexB family.</text>
</comment>
<comment type="caution">
    <text evidence="7">The sequence shown here is derived from an EMBL/GenBank/DDBJ whole genome shotgun (WGS) entry which is preliminary data.</text>
</comment>
<dbReference type="FunFam" id="3.30.565.10:FF:000003">
    <property type="entry name" value="DNA mismatch repair endonuclease MutL"/>
    <property type="match status" value="1"/>
</dbReference>
<dbReference type="Gene3D" id="3.30.230.10">
    <property type="match status" value="1"/>
</dbReference>
<dbReference type="InterPro" id="IPR038973">
    <property type="entry name" value="MutL/Mlh/Pms-like"/>
</dbReference>
<dbReference type="InterPro" id="IPR014721">
    <property type="entry name" value="Ribsml_uS5_D2-typ_fold_subgr"/>
</dbReference>
<dbReference type="GO" id="GO:0032300">
    <property type="term" value="C:mismatch repair complex"/>
    <property type="evidence" value="ECO:0007669"/>
    <property type="project" value="InterPro"/>
</dbReference>
<proteinExistence type="inferred from homology"/>
<keyword evidence="3 5" id="KW-0227">DNA damage</keyword>
<dbReference type="SMART" id="SM01340">
    <property type="entry name" value="DNA_mis_repair"/>
    <property type="match status" value="1"/>
</dbReference>
<dbReference type="PANTHER" id="PTHR10073:SF12">
    <property type="entry name" value="DNA MISMATCH REPAIR PROTEIN MLH1"/>
    <property type="match status" value="1"/>
</dbReference>
<dbReference type="RefSeq" id="WP_237758308.1">
    <property type="nucleotide sequence ID" value="NZ_CAAAHZ010000001.1"/>
</dbReference>
<dbReference type="InterPro" id="IPR020667">
    <property type="entry name" value="DNA_mismatch_repair_MutL"/>
</dbReference>
<comment type="function">
    <text evidence="5">This protein is involved in the repair of mismatches in DNA. It is required for dam-dependent methyl-directed DNA mismatch repair. May act as a 'molecular matchmaker', a protein that promotes the formation of a stable complex between two or more DNA-binding proteins in an ATP-dependent manner without itself being part of a final effector complex.</text>
</comment>
<dbReference type="SUPFAM" id="SSF118116">
    <property type="entry name" value="DNA mismatch repair protein MutL"/>
    <property type="match status" value="1"/>
</dbReference>
<dbReference type="CDD" id="cd03482">
    <property type="entry name" value="MutL_Trans_MutL"/>
    <property type="match status" value="1"/>
</dbReference>
<dbReference type="PANTHER" id="PTHR10073">
    <property type="entry name" value="DNA MISMATCH REPAIR PROTEIN MLH, PMS, MUTL"/>
    <property type="match status" value="1"/>
</dbReference>
<dbReference type="InterPro" id="IPR013507">
    <property type="entry name" value="DNA_mismatch_S5_2-like"/>
</dbReference>
<dbReference type="SUPFAM" id="SSF55874">
    <property type="entry name" value="ATPase domain of HSP90 chaperone/DNA topoisomerase II/histidine kinase"/>
    <property type="match status" value="1"/>
</dbReference>
<evidence type="ECO:0000313" key="8">
    <source>
        <dbReference type="Proteomes" id="UP000054997"/>
    </source>
</evidence>
<dbReference type="SUPFAM" id="SSF54211">
    <property type="entry name" value="Ribosomal protein S5 domain 2-like"/>
    <property type="match status" value="1"/>
</dbReference>
<dbReference type="PROSITE" id="PS00058">
    <property type="entry name" value="DNA_MISMATCH_REPAIR_1"/>
    <property type="match status" value="1"/>
</dbReference>
<dbReference type="Gene3D" id="3.30.1370.100">
    <property type="entry name" value="MutL, C-terminal domain, regulatory subdomain"/>
    <property type="match status" value="1"/>
</dbReference>
<dbReference type="Pfam" id="PF08676">
    <property type="entry name" value="MutL_C"/>
    <property type="match status" value="1"/>
</dbReference>
<dbReference type="GO" id="GO:0140664">
    <property type="term" value="F:ATP-dependent DNA damage sensor activity"/>
    <property type="evidence" value="ECO:0007669"/>
    <property type="project" value="InterPro"/>
</dbReference>
<evidence type="ECO:0000256" key="1">
    <source>
        <dbReference type="ARBA" id="ARBA00006082"/>
    </source>
</evidence>
<dbReference type="Pfam" id="PF13589">
    <property type="entry name" value="HATPase_c_3"/>
    <property type="match status" value="1"/>
</dbReference>
<evidence type="ECO:0000259" key="6">
    <source>
        <dbReference type="SMART" id="SM01340"/>
    </source>
</evidence>
<dbReference type="AlphaFoldDB" id="A0A0W0VI02"/>
<dbReference type="GO" id="GO:0016887">
    <property type="term" value="F:ATP hydrolysis activity"/>
    <property type="evidence" value="ECO:0007669"/>
    <property type="project" value="InterPro"/>
</dbReference>
<feature type="domain" description="DNA mismatch repair protein S5" evidence="6">
    <location>
        <begin position="210"/>
        <end position="328"/>
    </location>
</feature>
<evidence type="ECO:0000256" key="4">
    <source>
        <dbReference type="ARBA" id="ARBA00023204"/>
    </source>
</evidence>
<name>A0A0W0VI02_9GAMM</name>
<dbReference type="Pfam" id="PF01119">
    <property type="entry name" value="DNA_mis_repair"/>
    <property type="match status" value="1"/>
</dbReference>
<dbReference type="Proteomes" id="UP000054997">
    <property type="component" value="Unassembled WGS sequence"/>
</dbReference>
<dbReference type="Gene3D" id="3.30.565.10">
    <property type="entry name" value="Histidine kinase-like ATPase, C-terminal domain"/>
    <property type="match status" value="1"/>
</dbReference>
<dbReference type="GO" id="GO:0005524">
    <property type="term" value="F:ATP binding"/>
    <property type="evidence" value="ECO:0007669"/>
    <property type="project" value="InterPro"/>
</dbReference>
<sequence length="541" mass="61379">MRIRQLPSIIANQIAAGEVIERPASVIKELLENAMDADARKIQIEADYGGLSRIKVSDDGTGIVGDDLPLAIAAHATSKIARLEDLYALTSLGFRGEALASIASVAKLSICSRPAAQEYGMQLFAENGHIQLQPSARNQGTTVEVVDLFFNAPVRKKFLKSARTEYLVLEAVVKRFALSNPKIAISLKHNGRLVFELPPADCEKTILLRIKKLLGKQFVDNAIYLEVEQGFLKMQGFISGANYQRSQNDKQWFYINKRMVKDKLISHAVKQVYEPLLHPGRFPASLLYITLPPEEVDVNVHPTKHEVRFCQPRLVHDFIITHLSKALMQPAKKTSHYPLQQTKKTHIAVHERFAEYAAELEQSKVPESWCALNHAFILLTLHGISYLIDINAFQQQVFASRLKAQTLPLSKRPLLLPVRYNLAKKNLHHFDMDTWQRVLIQVGIEVHLISEEALLIRSIPNIMPNLNIEALFDKLCQVENLNEAQVLDFLPFCQTVDAFLLSLEEQKELLLSFKAIIEQEGDKHSWCLRLDYEQCRRLLYG</sequence>
<accession>A0A0W0VI02</accession>
<dbReference type="InterPro" id="IPR014790">
    <property type="entry name" value="MutL_C"/>
</dbReference>
<protein>
    <recommendedName>
        <fullName evidence="2 5">DNA mismatch repair protein MutL</fullName>
    </recommendedName>
</protein>
<dbReference type="InterPro" id="IPR014762">
    <property type="entry name" value="DNA_mismatch_repair_CS"/>
</dbReference>
<keyword evidence="8" id="KW-1185">Reference proteome</keyword>
<dbReference type="NCBIfam" id="TIGR00585">
    <property type="entry name" value="mutl"/>
    <property type="match status" value="1"/>
</dbReference>
<evidence type="ECO:0000256" key="2">
    <source>
        <dbReference type="ARBA" id="ARBA00021975"/>
    </source>
</evidence>
<dbReference type="EMBL" id="LNYK01000033">
    <property type="protein sequence ID" value="KTD19675.1"/>
    <property type="molecule type" value="Genomic_DNA"/>
</dbReference>
<reference evidence="7 8" key="1">
    <citation type="submission" date="2015-11" db="EMBL/GenBank/DDBJ databases">
        <title>Genomic analysis of 38 Legionella species identifies large and diverse effector repertoires.</title>
        <authorList>
            <person name="Burstein D."/>
            <person name="Amaro F."/>
            <person name="Zusman T."/>
            <person name="Lifshitz Z."/>
            <person name="Cohen O."/>
            <person name="Gilbert J.A."/>
            <person name="Pupko T."/>
            <person name="Shuman H.A."/>
            <person name="Segal G."/>
        </authorList>
    </citation>
    <scope>NUCLEOTIDE SEQUENCE [LARGE SCALE GENOMIC DNA]</scope>
    <source>
        <strain evidence="7 8">ATCC 49505</strain>
    </source>
</reference>
<dbReference type="InterPro" id="IPR020568">
    <property type="entry name" value="Ribosomal_Su5_D2-typ_SF"/>
</dbReference>
<evidence type="ECO:0000256" key="3">
    <source>
        <dbReference type="ARBA" id="ARBA00022763"/>
    </source>
</evidence>
<dbReference type="InterPro" id="IPR036890">
    <property type="entry name" value="HATPase_C_sf"/>
</dbReference>
<dbReference type="InterPro" id="IPR037198">
    <property type="entry name" value="MutL_C_sf"/>
</dbReference>
<dbReference type="HAMAP" id="MF_00149">
    <property type="entry name" value="DNA_mis_repair"/>
    <property type="match status" value="1"/>
</dbReference>
<dbReference type="CDD" id="cd16926">
    <property type="entry name" value="HATPase_MutL-MLH-PMS-like"/>
    <property type="match status" value="1"/>
</dbReference>
<dbReference type="STRING" id="45068.Llon_1847"/>
<keyword evidence="4 5" id="KW-0234">DNA repair</keyword>
<dbReference type="GO" id="GO:0006298">
    <property type="term" value="P:mismatch repair"/>
    <property type="evidence" value="ECO:0007669"/>
    <property type="project" value="UniProtKB-UniRule"/>
</dbReference>